<dbReference type="PIRSF" id="PIRSF009320">
    <property type="entry name" value="Nuc_binding_HP_1000"/>
    <property type="match status" value="1"/>
</dbReference>
<dbReference type="Gene3D" id="3.40.50.300">
    <property type="entry name" value="P-loop containing nucleotide triphosphate hydrolases"/>
    <property type="match status" value="1"/>
</dbReference>
<gene>
    <name evidence="1" type="ORF">CDOO_13335</name>
</gene>
<sequence length="211" mass="22988">MAICYAETMVNVISVIQTKGGTGKTTTAMLLSSALTSLSHRVLVLDADKQRSAIDWSDDAGEGLGFEVKPVPTDRTLETALRRFRGDDYDFILVDTPPGSNAIVEIAAQEADLVLVPTGVSPLDMKRTQATLDSFIGTETPVAVVLVNVDKREKLLDLAQAQLTSHNRAALADTIIPTRSMTRRAGSTVPRIETKPFREWMELAEELTQAF</sequence>
<accession>A0A097IJN4</accession>
<dbReference type="Pfam" id="PF07015">
    <property type="entry name" value="VirC1"/>
    <property type="match status" value="1"/>
</dbReference>
<reference evidence="1 2" key="1">
    <citation type="submission" date="2013-09" db="EMBL/GenBank/DDBJ databases">
        <title>Complete genome sequence of Corynebacterium doosanense CAU 212(T) (=DSM 45436(T)), isolated from activated sludge.</title>
        <authorList>
            <person name="Schaffert L."/>
            <person name="Albersmeier A."/>
            <person name="Kalinowski J."/>
            <person name="Ruckert C."/>
        </authorList>
    </citation>
    <scope>NUCLEOTIDE SEQUENCE [LARGE SCALE GENOMIC DNA]</scope>
    <source>
        <strain evidence="1 2">CAU 212</strain>
        <plasmid evidence="2">Plasmid pCdoos1</plasmid>
    </source>
</reference>
<name>A0A097IJN4_9CORY</name>
<keyword evidence="2" id="KW-1185">Reference proteome</keyword>
<dbReference type="PANTHER" id="PTHR13696:SF96">
    <property type="entry name" value="COBQ_COBB_MIND_PARA NUCLEOTIDE BINDING DOMAIN-CONTAINING PROTEIN"/>
    <property type="match status" value="1"/>
</dbReference>
<dbReference type="InterPro" id="IPR050678">
    <property type="entry name" value="DNA_Partitioning_ATPase"/>
</dbReference>
<dbReference type="EMBL" id="CP006765">
    <property type="protein sequence ID" value="AIT62367.1"/>
    <property type="molecule type" value="Genomic_DNA"/>
</dbReference>
<protein>
    <submittedName>
        <fullName evidence="1">Phosphonate ABC transporter ATPase</fullName>
    </submittedName>
</protein>
<geneLocation type="plasmid" evidence="1 2">
    <name>pCdoos1</name>
</geneLocation>
<dbReference type="Proteomes" id="UP000029914">
    <property type="component" value="Plasmid pCdoos1"/>
</dbReference>
<dbReference type="InterPro" id="IPR009744">
    <property type="entry name" value="VirC1"/>
</dbReference>
<evidence type="ECO:0000313" key="2">
    <source>
        <dbReference type="Proteomes" id="UP000029914"/>
    </source>
</evidence>
<dbReference type="eggNOG" id="COG1192">
    <property type="taxonomic scope" value="Bacteria"/>
</dbReference>
<dbReference type="CDD" id="cd02042">
    <property type="entry name" value="ParAB_family"/>
    <property type="match status" value="1"/>
</dbReference>
<keyword evidence="1" id="KW-0614">Plasmid</keyword>
<dbReference type="AlphaFoldDB" id="A0A097IJN4"/>
<dbReference type="KEGG" id="cdo:CDOO_13335"/>
<organism evidence="1 2">
    <name type="scientific">Corynebacterium doosanense CAU 212 = DSM 45436</name>
    <dbReference type="NCBI Taxonomy" id="558173"/>
    <lineage>
        <taxon>Bacteria</taxon>
        <taxon>Bacillati</taxon>
        <taxon>Actinomycetota</taxon>
        <taxon>Actinomycetes</taxon>
        <taxon>Mycobacteriales</taxon>
        <taxon>Corynebacteriaceae</taxon>
        <taxon>Corynebacterium</taxon>
    </lineage>
</organism>
<evidence type="ECO:0000313" key="1">
    <source>
        <dbReference type="EMBL" id="AIT62367.1"/>
    </source>
</evidence>
<proteinExistence type="predicted"/>
<dbReference type="SUPFAM" id="SSF52540">
    <property type="entry name" value="P-loop containing nucleoside triphosphate hydrolases"/>
    <property type="match status" value="1"/>
</dbReference>
<dbReference type="HOGENOM" id="CLU_037612_5_1_11"/>
<dbReference type="InterPro" id="IPR027417">
    <property type="entry name" value="P-loop_NTPase"/>
</dbReference>
<dbReference type="PANTHER" id="PTHR13696">
    <property type="entry name" value="P-LOOP CONTAINING NUCLEOSIDE TRIPHOSPHATE HYDROLASE"/>
    <property type="match status" value="1"/>
</dbReference>